<gene>
    <name evidence="7" type="ORF">GALMADRAFT_137089</name>
</gene>
<accession>A0A067T7T2</accession>
<dbReference type="Pfam" id="PF05730">
    <property type="entry name" value="CFEM"/>
    <property type="match status" value="1"/>
</dbReference>
<feature type="chain" id="PRO_5001649263" description="CFEM domain-containing protein" evidence="5">
    <location>
        <begin position="19"/>
        <end position="124"/>
    </location>
</feature>
<dbReference type="InterPro" id="IPR008427">
    <property type="entry name" value="Extracellular_membr_CFEM_dom"/>
</dbReference>
<keyword evidence="4" id="KW-1015">Disulfide bond</keyword>
<evidence type="ECO:0000256" key="5">
    <source>
        <dbReference type="SAM" id="SignalP"/>
    </source>
</evidence>
<evidence type="ECO:0000256" key="3">
    <source>
        <dbReference type="ARBA" id="ARBA00022729"/>
    </source>
</evidence>
<keyword evidence="8" id="KW-1185">Reference proteome</keyword>
<dbReference type="EMBL" id="KL142373">
    <property type="protein sequence ID" value="KDR79206.1"/>
    <property type="molecule type" value="Genomic_DNA"/>
</dbReference>
<evidence type="ECO:0000259" key="6">
    <source>
        <dbReference type="Pfam" id="PF05730"/>
    </source>
</evidence>
<keyword evidence="3 5" id="KW-0732">Signal</keyword>
<feature type="domain" description="CFEM" evidence="6">
    <location>
        <begin position="56"/>
        <end position="113"/>
    </location>
</feature>
<protein>
    <recommendedName>
        <fullName evidence="6">CFEM domain-containing protein</fullName>
    </recommendedName>
</protein>
<dbReference type="HOGENOM" id="CLU_2004117_0_0_1"/>
<keyword evidence="2" id="KW-0964">Secreted</keyword>
<evidence type="ECO:0000256" key="4">
    <source>
        <dbReference type="ARBA" id="ARBA00023157"/>
    </source>
</evidence>
<organism evidence="7 8">
    <name type="scientific">Galerina marginata (strain CBS 339.88)</name>
    <dbReference type="NCBI Taxonomy" id="685588"/>
    <lineage>
        <taxon>Eukaryota</taxon>
        <taxon>Fungi</taxon>
        <taxon>Dikarya</taxon>
        <taxon>Basidiomycota</taxon>
        <taxon>Agaricomycotina</taxon>
        <taxon>Agaricomycetes</taxon>
        <taxon>Agaricomycetidae</taxon>
        <taxon>Agaricales</taxon>
        <taxon>Agaricineae</taxon>
        <taxon>Strophariaceae</taxon>
        <taxon>Galerina</taxon>
    </lineage>
</organism>
<name>A0A067T7T2_GALM3</name>
<dbReference type="OrthoDB" id="3065412at2759"/>
<sequence>MRFSTLLSALAVIASTSAVVLDSRGDVAIASRDGDGYGDGYGDDAHSWAHGGQYDWPECTCNCLKDYYGCSENDDKCICSNAQWAYDNKACIKQYCQGDYYKQAVQAILSKCNDCGSPIYGWDY</sequence>
<comment type="subcellular location">
    <subcellularLocation>
        <location evidence="1">Secreted</location>
    </subcellularLocation>
</comment>
<evidence type="ECO:0000313" key="8">
    <source>
        <dbReference type="Proteomes" id="UP000027222"/>
    </source>
</evidence>
<proteinExistence type="predicted"/>
<evidence type="ECO:0000256" key="1">
    <source>
        <dbReference type="ARBA" id="ARBA00004613"/>
    </source>
</evidence>
<dbReference type="AlphaFoldDB" id="A0A067T7T2"/>
<dbReference type="Proteomes" id="UP000027222">
    <property type="component" value="Unassembled WGS sequence"/>
</dbReference>
<dbReference type="GO" id="GO:0005576">
    <property type="term" value="C:extracellular region"/>
    <property type="evidence" value="ECO:0007669"/>
    <property type="project" value="UniProtKB-SubCell"/>
</dbReference>
<feature type="signal peptide" evidence="5">
    <location>
        <begin position="1"/>
        <end position="18"/>
    </location>
</feature>
<reference evidence="8" key="1">
    <citation type="journal article" date="2014" name="Proc. Natl. Acad. Sci. U.S.A.">
        <title>Extensive sampling of basidiomycete genomes demonstrates inadequacy of the white-rot/brown-rot paradigm for wood decay fungi.</title>
        <authorList>
            <person name="Riley R."/>
            <person name="Salamov A.A."/>
            <person name="Brown D.W."/>
            <person name="Nagy L.G."/>
            <person name="Floudas D."/>
            <person name="Held B.W."/>
            <person name="Levasseur A."/>
            <person name="Lombard V."/>
            <person name="Morin E."/>
            <person name="Otillar R."/>
            <person name="Lindquist E.A."/>
            <person name="Sun H."/>
            <person name="LaButti K.M."/>
            <person name="Schmutz J."/>
            <person name="Jabbour D."/>
            <person name="Luo H."/>
            <person name="Baker S.E."/>
            <person name="Pisabarro A.G."/>
            <person name="Walton J.D."/>
            <person name="Blanchette R.A."/>
            <person name="Henrissat B."/>
            <person name="Martin F."/>
            <person name="Cullen D."/>
            <person name="Hibbett D.S."/>
            <person name="Grigoriev I.V."/>
        </authorList>
    </citation>
    <scope>NUCLEOTIDE SEQUENCE [LARGE SCALE GENOMIC DNA]</scope>
    <source>
        <strain evidence="8">CBS 339.88</strain>
    </source>
</reference>
<evidence type="ECO:0000256" key="2">
    <source>
        <dbReference type="ARBA" id="ARBA00022525"/>
    </source>
</evidence>
<evidence type="ECO:0000313" key="7">
    <source>
        <dbReference type="EMBL" id="KDR79206.1"/>
    </source>
</evidence>